<dbReference type="STRING" id="137246.A0A401TU97"/>
<dbReference type="SMART" id="SM00355">
    <property type="entry name" value="ZnF_C2H2"/>
    <property type="match status" value="1"/>
</dbReference>
<evidence type="ECO:0000313" key="7">
    <source>
        <dbReference type="EMBL" id="GCC46206.1"/>
    </source>
</evidence>
<dbReference type="Proteomes" id="UP000287033">
    <property type="component" value="Unassembled WGS sequence"/>
</dbReference>
<keyword evidence="2" id="KW-0677">Repeat</keyword>
<dbReference type="GO" id="GO:0008270">
    <property type="term" value="F:zinc ion binding"/>
    <property type="evidence" value="ECO:0007669"/>
    <property type="project" value="UniProtKB-KW"/>
</dbReference>
<dbReference type="PROSITE" id="PS50157">
    <property type="entry name" value="ZINC_FINGER_C2H2_2"/>
    <property type="match status" value="1"/>
</dbReference>
<feature type="non-terminal residue" evidence="7">
    <location>
        <position position="196"/>
    </location>
</feature>
<protein>
    <recommendedName>
        <fullName evidence="6">C2H2-type domain-containing protein</fullName>
    </recommendedName>
</protein>
<dbReference type="GO" id="GO:0000981">
    <property type="term" value="F:DNA-binding transcription factor activity, RNA polymerase II-specific"/>
    <property type="evidence" value="ECO:0007669"/>
    <property type="project" value="TreeGrafter"/>
</dbReference>
<evidence type="ECO:0000256" key="3">
    <source>
        <dbReference type="ARBA" id="ARBA00022771"/>
    </source>
</evidence>
<dbReference type="OrthoDB" id="6365676at2759"/>
<dbReference type="GO" id="GO:0000978">
    <property type="term" value="F:RNA polymerase II cis-regulatory region sequence-specific DNA binding"/>
    <property type="evidence" value="ECO:0007669"/>
    <property type="project" value="TreeGrafter"/>
</dbReference>
<comment type="caution">
    <text evidence="7">The sequence shown here is derived from an EMBL/GenBank/DDBJ whole genome shotgun (WGS) entry which is preliminary data.</text>
</comment>
<keyword evidence="3 5" id="KW-0863">Zinc-finger</keyword>
<evidence type="ECO:0000256" key="1">
    <source>
        <dbReference type="ARBA" id="ARBA00022723"/>
    </source>
</evidence>
<dbReference type="InterPro" id="IPR013087">
    <property type="entry name" value="Znf_C2H2_type"/>
</dbReference>
<dbReference type="PANTHER" id="PTHR23235:SF120">
    <property type="entry name" value="KRUPPEL-LIKE FACTOR 15"/>
    <property type="match status" value="1"/>
</dbReference>
<dbReference type="AlphaFoldDB" id="A0A401TU97"/>
<keyword evidence="8" id="KW-1185">Reference proteome</keyword>
<dbReference type="Gene3D" id="3.30.160.60">
    <property type="entry name" value="Classic Zinc Finger"/>
    <property type="match status" value="1"/>
</dbReference>
<gene>
    <name evidence="7" type="ORF">chiPu_0030601</name>
</gene>
<name>A0A401TU97_CHIPU</name>
<proteinExistence type="predicted"/>
<dbReference type="EMBL" id="BEZZ01187745">
    <property type="protein sequence ID" value="GCC46206.1"/>
    <property type="molecule type" value="Genomic_DNA"/>
</dbReference>
<organism evidence="7 8">
    <name type="scientific">Chiloscyllium punctatum</name>
    <name type="common">Brownbanded bambooshark</name>
    <name type="synonym">Hemiscyllium punctatum</name>
    <dbReference type="NCBI Taxonomy" id="137246"/>
    <lineage>
        <taxon>Eukaryota</taxon>
        <taxon>Metazoa</taxon>
        <taxon>Chordata</taxon>
        <taxon>Craniata</taxon>
        <taxon>Vertebrata</taxon>
        <taxon>Chondrichthyes</taxon>
        <taxon>Elasmobranchii</taxon>
        <taxon>Galeomorphii</taxon>
        <taxon>Galeoidea</taxon>
        <taxon>Orectolobiformes</taxon>
        <taxon>Hemiscylliidae</taxon>
        <taxon>Chiloscyllium</taxon>
    </lineage>
</organism>
<accession>A0A401TU97</accession>
<evidence type="ECO:0000313" key="8">
    <source>
        <dbReference type="Proteomes" id="UP000287033"/>
    </source>
</evidence>
<dbReference type="FunFam" id="3.30.160.60:FF:000007">
    <property type="entry name" value="Basic krueppel-like factor 3"/>
    <property type="match status" value="1"/>
</dbReference>
<evidence type="ECO:0000256" key="4">
    <source>
        <dbReference type="ARBA" id="ARBA00022833"/>
    </source>
</evidence>
<dbReference type="PROSITE" id="PS00028">
    <property type="entry name" value="ZINC_FINGER_C2H2_1"/>
    <property type="match status" value="1"/>
</dbReference>
<feature type="domain" description="C2H2-type" evidence="6">
    <location>
        <begin position="157"/>
        <end position="186"/>
    </location>
</feature>
<dbReference type="SUPFAM" id="SSF57667">
    <property type="entry name" value="beta-beta-alpha zinc fingers"/>
    <property type="match status" value="1"/>
</dbReference>
<dbReference type="InterPro" id="IPR036236">
    <property type="entry name" value="Znf_C2H2_sf"/>
</dbReference>
<sequence length="196" mass="21476">MFSSPRETSCLLRGRASWGLSLFDQAGLWDQAPGGLTRPDPAFRATLDEIEEFLLDDARRTEPALPPPPPPPSLPQASGPGLFLQPHAVREGVGLLLPPSPPLLLLSAQAYALVGPPRPAARPHRRFVRIAAKLDDQARSARPPEQAQVPAHALKLHRCSYPGCGKVYSKSSHLKAHRRRHTGEKPFTCTWPGCDW</sequence>
<reference evidence="7 8" key="1">
    <citation type="journal article" date="2018" name="Nat. Ecol. Evol.">
        <title>Shark genomes provide insights into elasmobranch evolution and the origin of vertebrates.</title>
        <authorList>
            <person name="Hara Y"/>
            <person name="Yamaguchi K"/>
            <person name="Onimaru K"/>
            <person name="Kadota M"/>
            <person name="Koyanagi M"/>
            <person name="Keeley SD"/>
            <person name="Tatsumi K"/>
            <person name="Tanaka K"/>
            <person name="Motone F"/>
            <person name="Kageyama Y"/>
            <person name="Nozu R"/>
            <person name="Adachi N"/>
            <person name="Nishimura O"/>
            <person name="Nakagawa R"/>
            <person name="Tanegashima C"/>
            <person name="Kiyatake I"/>
            <person name="Matsumoto R"/>
            <person name="Murakumo K"/>
            <person name="Nishida K"/>
            <person name="Terakita A"/>
            <person name="Kuratani S"/>
            <person name="Sato K"/>
            <person name="Hyodo S Kuraku.S."/>
        </authorList>
    </citation>
    <scope>NUCLEOTIDE SEQUENCE [LARGE SCALE GENOMIC DNA]</scope>
</reference>
<keyword evidence="4" id="KW-0862">Zinc</keyword>
<evidence type="ECO:0000259" key="6">
    <source>
        <dbReference type="PROSITE" id="PS50157"/>
    </source>
</evidence>
<evidence type="ECO:0000256" key="2">
    <source>
        <dbReference type="ARBA" id="ARBA00022737"/>
    </source>
</evidence>
<evidence type="ECO:0000256" key="5">
    <source>
        <dbReference type="PROSITE-ProRule" id="PRU00042"/>
    </source>
</evidence>
<dbReference type="PANTHER" id="PTHR23235">
    <property type="entry name" value="KRUEPPEL-LIKE TRANSCRIPTION FACTOR"/>
    <property type="match status" value="1"/>
</dbReference>
<keyword evidence="1" id="KW-0479">Metal-binding</keyword>